<evidence type="ECO:0008006" key="4">
    <source>
        <dbReference type="Google" id="ProtNLM"/>
    </source>
</evidence>
<organism evidence="2 3">
    <name type="scientific">Rossellomorea marisflavi</name>
    <dbReference type="NCBI Taxonomy" id="189381"/>
    <lineage>
        <taxon>Bacteria</taxon>
        <taxon>Bacillati</taxon>
        <taxon>Bacillota</taxon>
        <taxon>Bacilli</taxon>
        <taxon>Bacillales</taxon>
        <taxon>Bacillaceae</taxon>
        <taxon>Rossellomorea</taxon>
    </lineage>
</organism>
<dbReference type="EMBL" id="LQQY01000034">
    <property type="protein sequence ID" value="KZE45804.1"/>
    <property type="molecule type" value="Genomic_DNA"/>
</dbReference>
<dbReference type="AlphaFoldDB" id="A0A165JAW3"/>
<dbReference type="RefSeq" id="WP_063191698.1">
    <property type="nucleotide sequence ID" value="NZ_JAMQJC010000015.1"/>
</dbReference>
<name>A0A165JAW3_9BACI</name>
<dbReference type="Proteomes" id="UP000076510">
    <property type="component" value="Unassembled WGS sequence"/>
</dbReference>
<reference evidence="3" key="1">
    <citation type="submission" date="2016-01" db="EMBL/GenBank/DDBJ databases">
        <title>Whole genome sequencing of Bhargavaea cecembensis T14.</title>
        <authorList>
            <person name="Hong K.W."/>
        </authorList>
    </citation>
    <scope>NUCLEOTIDE SEQUENCE [LARGE SCALE GENOMIC DNA]</scope>
    <source>
        <strain evidence="3">M19</strain>
    </source>
</reference>
<sequence>MLIVKRLAVFVGVIILLYSVYYDLNKGTLTLLHEESAETAATTEAPVTPAVREVPYVETKVSTGDTVLSLVKEAVDGPLPVSVDQVIRDFEELNGIGASEIQAGKTYKFPKYPS</sequence>
<comment type="caution">
    <text evidence="2">The sequence shown here is derived from an EMBL/GenBank/DDBJ whole genome shotgun (WGS) entry which is preliminary data.</text>
</comment>
<protein>
    <recommendedName>
        <fullName evidence="4">LysM domain-containing protein</fullName>
    </recommendedName>
</protein>
<keyword evidence="1" id="KW-0472">Membrane</keyword>
<evidence type="ECO:0000256" key="1">
    <source>
        <dbReference type="SAM" id="Phobius"/>
    </source>
</evidence>
<evidence type="ECO:0000313" key="3">
    <source>
        <dbReference type="Proteomes" id="UP000076510"/>
    </source>
</evidence>
<feature type="transmembrane region" description="Helical" evidence="1">
    <location>
        <begin position="7"/>
        <end position="24"/>
    </location>
</feature>
<gene>
    <name evidence="2" type="ORF">AV649_06455</name>
</gene>
<keyword evidence="1" id="KW-1133">Transmembrane helix</keyword>
<accession>A0A165JAW3</accession>
<keyword evidence="1" id="KW-0812">Transmembrane</keyword>
<proteinExistence type="predicted"/>
<evidence type="ECO:0000313" key="2">
    <source>
        <dbReference type="EMBL" id="KZE45804.1"/>
    </source>
</evidence>